<reference evidence="2" key="1">
    <citation type="submission" date="2024-01" db="EMBL/GenBank/DDBJ databases">
        <title>New evidence supports the origin of RcGTA from prophage.</title>
        <authorList>
            <person name="Xu Y."/>
            <person name="Liu B."/>
            <person name="Chen F."/>
        </authorList>
    </citation>
    <scope>NUCLEOTIDE SEQUENCE</scope>
</reference>
<dbReference type="Pfam" id="PF11836">
    <property type="entry name" value="Phage_TAC_11"/>
    <property type="match status" value="1"/>
</dbReference>
<evidence type="ECO:0000256" key="1">
    <source>
        <dbReference type="SAM" id="MobiDB-lite"/>
    </source>
</evidence>
<name>A0AB38ZLI5_9VIRU</name>
<sequence>MSRHGAVELDWADGTYTFRLSIAGIEELEAKWSREAERDVSLFSVVTILAPAVRTARLAHIREVLRVGLIGGGMSPVDALAKVRLYIDQRPLDENRDTAYAVALAGLQRVHSKDLEEPPSGEALAATSDASTSPLSEEAPD</sequence>
<proteinExistence type="predicted"/>
<organism evidence="2">
    <name type="scientific">Mesorhizobium phage vB_MseS-P1</name>
    <dbReference type="NCBI Taxonomy" id="3120101"/>
    <lineage>
        <taxon>Viruses</taxon>
    </lineage>
</organism>
<evidence type="ECO:0000313" key="2">
    <source>
        <dbReference type="EMBL" id="XAG98245.1"/>
    </source>
</evidence>
<dbReference type="EMBL" id="PP232116">
    <property type="protein sequence ID" value="XAG98245.1"/>
    <property type="molecule type" value="Genomic_DNA"/>
</dbReference>
<gene>
    <name evidence="2" type="ORF">vBMseSP1_gp41</name>
</gene>
<dbReference type="InterPro" id="IPR021791">
    <property type="entry name" value="Phage_TAC_11"/>
</dbReference>
<feature type="region of interest" description="Disordered" evidence="1">
    <location>
        <begin position="112"/>
        <end position="141"/>
    </location>
</feature>
<protein>
    <submittedName>
        <fullName evidence="2">TAC11 family tail assembly protein</fullName>
    </submittedName>
</protein>
<accession>A0AB38ZLI5</accession>